<evidence type="ECO:0000256" key="1">
    <source>
        <dbReference type="SAM" id="Phobius"/>
    </source>
</evidence>
<sequence length="203" mass="22552">MTLVLRAKSTRFYAYLLWFLAGVILLASVMNGGFSELIWATPVSALIAAIGWATFWNPRIEVGPGGLRIVNIVREHLVPWSDLHFAENRWGLYVYSKTDAKKMSVWAVPSNAGIFSGSKRNRPEPEAIRWDDGGKFDQLADSKFVAALIETRAGQIRRDAHLRAELAEQANDWPAATMTRILPLPIALVGVLTVLTALMFTTN</sequence>
<accession>A0ABT9NF79</accession>
<evidence type="ECO:0000313" key="4">
    <source>
        <dbReference type="Proteomes" id="UP001243212"/>
    </source>
</evidence>
<evidence type="ECO:0000313" key="3">
    <source>
        <dbReference type="EMBL" id="MDP9806051.1"/>
    </source>
</evidence>
<dbReference type="Proteomes" id="UP001243212">
    <property type="component" value="Unassembled WGS sequence"/>
</dbReference>
<dbReference type="EMBL" id="JAUSQX010000001">
    <property type="protein sequence ID" value="MDP9806051.1"/>
    <property type="molecule type" value="Genomic_DNA"/>
</dbReference>
<feature type="transmembrane region" description="Helical" evidence="1">
    <location>
        <begin position="181"/>
        <end position="200"/>
    </location>
</feature>
<organism evidence="3 4">
    <name type="scientific">Trueperella bonasi</name>
    <dbReference type="NCBI Taxonomy" id="312286"/>
    <lineage>
        <taxon>Bacteria</taxon>
        <taxon>Bacillati</taxon>
        <taxon>Actinomycetota</taxon>
        <taxon>Actinomycetes</taxon>
        <taxon>Actinomycetales</taxon>
        <taxon>Actinomycetaceae</taxon>
        <taxon>Trueperella</taxon>
    </lineage>
</organism>
<feature type="transmembrane region" description="Helical" evidence="1">
    <location>
        <begin position="12"/>
        <end position="31"/>
    </location>
</feature>
<name>A0ABT9NF79_9ACTO</name>
<keyword evidence="1" id="KW-0812">Transmembrane</keyword>
<protein>
    <recommendedName>
        <fullName evidence="2">Low molecular weight protein antigen 6 PH domain-containing protein</fullName>
    </recommendedName>
</protein>
<evidence type="ECO:0000259" key="2">
    <source>
        <dbReference type="Pfam" id="PF10756"/>
    </source>
</evidence>
<keyword evidence="1" id="KW-0472">Membrane</keyword>
<keyword evidence="1" id="KW-1133">Transmembrane helix</keyword>
<dbReference type="Pfam" id="PF10756">
    <property type="entry name" value="bPH_6"/>
    <property type="match status" value="1"/>
</dbReference>
<keyword evidence="4" id="KW-1185">Reference proteome</keyword>
<feature type="domain" description="Low molecular weight protein antigen 6 PH" evidence="2">
    <location>
        <begin position="58"/>
        <end position="84"/>
    </location>
</feature>
<feature type="transmembrane region" description="Helical" evidence="1">
    <location>
        <begin position="37"/>
        <end position="56"/>
    </location>
</feature>
<reference evidence="3 4" key="1">
    <citation type="submission" date="2023-07" db="EMBL/GenBank/DDBJ databases">
        <title>Sequencing the genomes of 1000 actinobacteria strains.</title>
        <authorList>
            <person name="Klenk H.-P."/>
        </authorList>
    </citation>
    <scope>NUCLEOTIDE SEQUENCE [LARGE SCALE GENOMIC DNA]</scope>
    <source>
        <strain evidence="3 4">DSM 17163</strain>
    </source>
</reference>
<dbReference type="RefSeq" id="WP_307682295.1">
    <property type="nucleotide sequence ID" value="NZ_JAUSQX010000001.1"/>
</dbReference>
<comment type="caution">
    <text evidence="3">The sequence shown here is derived from an EMBL/GenBank/DDBJ whole genome shotgun (WGS) entry which is preliminary data.</text>
</comment>
<proteinExistence type="predicted"/>
<dbReference type="InterPro" id="IPR019692">
    <property type="entry name" value="CFP-6_PH"/>
</dbReference>
<gene>
    <name evidence="3" type="ORF">J2S70_000633</name>
</gene>